<dbReference type="AlphaFoldDB" id="A0A7Z8Y8G3"/>
<proteinExistence type="predicted"/>
<gene>
    <name evidence="1" type="ORF">NCTC10327_00826</name>
</gene>
<organism evidence="1 2">
    <name type="scientific">Actinobaculum suis</name>
    <dbReference type="NCBI Taxonomy" id="1657"/>
    <lineage>
        <taxon>Bacteria</taxon>
        <taxon>Bacillati</taxon>
        <taxon>Actinomycetota</taxon>
        <taxon>Actinomycetes</taxon>
        <taxon>Actinomycetales</taxon>
        <taxon>Actinomycetaceae</taxon>
        <taxon>Actinobaculum</taxon>
    </lineage>
</organism>
<sequence length="351" mass="37476">MREDAPTPEQVTGGRFWVEATFSSPDLVEHTFPVAGGVLVWQADHYPATRVAGLQIARPGDAEFPDWREVVSPDGATVRLEGICESAGGVSRWPAGEYLVTRVTEASAYLRVDAQDFGLRVVERKLGTPRPVAPSLPARNAMSAIFGIAGVDQIEWATDAGKGPVPEGFSIGTDLGKTLEELFDAWGLYARAGWNGGLRVADIPTGHEPGAGLVFTDGQAGTVVGAERAANRDDIFNHVVVPVADSEAVGEAYASTGKYAVDRFGWRTANVTGSSVASQAQALLVARSELAKYLRRARTVPVELVPDWRVEPYDLVMVQVGRDRFSGVVTGAEWPLAADATMVVDIGIESD</sequence>
<dbReference type="RefSeq" id="WP_185933897.1">
    <property type="nucleotide sequence ID" value="NZ_UYIO01000001.1"/>
</dbReference>
<reference evidence="1 2" key="1">
    <citation type="submission" date="2018-11" db="EMBL/GenBank/DDBJ databases">
        <authorList>
            <consortium name="Pathogen Informatics"/>
        </authorList>
    </citation>
    <scope>NUCLEOTIDE SEQUENCE [LARGE SCALE GENOMIC DNA]</scope>
    <source>
        <strain evidence="1 2">NCTC10327</strain>
    </source>
</reference>
<evidence type="ECO:0000313" key="1">
    <source>
        <dbReference type="EMBL" id="VDG76159.1"/>
    </source>
</evidence>
<accession>A0A7Z8Y8G3</accession>
<name>A0A7Z8Y8G3_9ACTO</name>
<dbReference type="EMBL" id="UYIO01000001">
    <property type="protein sequence ID" value="VDG76159.1"/>
    <property type="molecule type" value="Genomic_DNA"/>
</dbReference>
<dbReference type="Proteomes" id="UP000269974">
    <property type="component" value="Unassembled WGS sequence"/>
</dbReference>
<evidence type="ECO:0000313" key="2">
    <source>
        <dbReference type="Proteomes" id="UP000269974"/>
    </source>
</evidence>
<comment type="caution">
    <text evidence="1">The sequence shown here is derived from an EMBL/GenBank/DDBJ whole genome shotgun (WGS) entry which is preliminary data.</text>
</comment>
<protein>
    <submittedName>
        <fullName evidence="1">Uncharacterized protein</fullName>
    </submittedName>
</protein>